<dbReference type="InterPro" id="IPR012337">
    <property type="entry name" value="RNaseH-like_sf"/>
</dbReference>
<dbReference type="InterPro" id="IPR036691">
    <property type="entry name" value="Endo/exonu/phosph_ase_sf"/>
</dbReference>
<dbReference type="InterPro" id="IPR026960">
    <property type="entry name" value="RVT-Znf"/>
</dbReference>
<organism evidence="4 5">
    <name type="scientific">Gossypium australe</name>
    <dbReference type="NCBI Taxonomy" id="47621"/>
    <lineage>
        <taxon>Eukaryota</taxon>
        <taxon>Viridiplantae</taxon>
        <taxon>Streptophyta</taxon>
        <taxon>Embryophyta</taxon>
        <taxon>Tracheophyta</taxon>
        <taxon>Spermatophyta</taxon>
        <taxon>Magnoliopsida</taxon>
        <taxon>eudicotyledons</taxon>
        <taxon>Gunneridae</taxon>
        <taxon>Pentapetalae</taxon>
        <taxon>rosids</taxon>
        <taxon>malvids</taxon>
        <taxon>Malvales</taxon>
        <taxon>Malvaceae</taxon>
        <taxon>Malvoideae</taxon>
        <taxon>Gossypium</taxon>
    </lineage>
</organism>
<keyword evidence="4" id="KW-0695">RNA-directed DNA polymerase</keyword>
<feature type="domain" description="Reverse transcriptase" evidence="1">
    <location>
        <begin position="353"/>
        <end position="580"/>
    </location>
</feature>
<dbReference type="PANTHER" id="PTHR33116:SF86">
    <property type="entry name" value="REVERSE TRANSCRIPTASE DOMAIN-CONTAINING PROTEIN"/>
    <property type="match status" value="1"/>
</dbReference>
<dbReference type="GO" id="GO:0003964">
    <property type="term" value="F:RNA-directed DNA polymerase activity"/>
    <property type="evidence" value="ECO:0007669"/>
    <property type="project" value="UniProtKB-KW"/>
</dbReference>
<proteinExistence type="predicted"/>
<keyword evidence="5" id="KW-1185">Reference proteome</keyword>
<reference evidence="5" key="1">
    <citation type="journal article" date="2019" name="Plant Biotechnol. J.">
        <title>Genome sequencing of the Australian wild diploid species Gossypium australe highlights disease resistance and delayed gland morphogenesis.</title>
        <authorList>
            <person name="Cai Y."/>
            <person name="Cai X."/>
            <person name="Wang Q."/>
            <person name="Wang P."/>
            <person name="Zhang Y."/>
            <person name="Cai C."/>
            <person name="Xu Y."/>
            <person name="Wang K."/>
            <person name="Zhou Z."/>
            <person name="Wang C."/>
            <person name="Geng S."/>
            <person name="Li B."/>
            <person name="Dong Q."/>
            <person name="Hou Y."/>
            <person name="Wang H."/>
            <person name="Ai P."/>
            <person name="Liu Z."/>
            <person name="Yi F."/>
            <person name="Sun M."/>
            <person name="An G."/>
            <person name="Cheng J."/>
            <person name="Zhang Y."/>
            <person name="Shi Q."/>
            <person name="Xie Y."/>
            <person name="Shi X."/>
            <person name="Chang Y."/>
            <person name="Huang F."/>
            <person name="Chen Y."/>
            <person name="Hong S."/>
            <person name="Mi L."/>
            <person name="Sun Q."/>
            <person name="Zhang L."/>
            <person name="Zhou B."/>
            <person name="Peng R."/>
            <person name="Zhang X."/>
            <person name="Liu F."/>
        </authorList>
    </citation>
    <scope>NUCLEOTIDE SEQUENCE [LARGE SCALE GENOMIC DNA]</scope>
    <source>
        <strain evidence="5">cv. PA1801</strain>
    </source>
</reference>
<dbReference type="OrthoDB" id="10543860at2759"/>
<evidence type="ECO:0000313" key="4">
    <source>
        <dbReference type="EMBL" id="KAA3484718.1"/>
    </source>
</evidence>
<dbReference type="SUPFAM" id="SSF56219">
    <property type="entry name" value="DNase I-like"/>
    <property type="match status" value="1"/>
</dbReference>
<comment type="caution">
    <text evidence="4">The sequence shown here is derived from an EMBL/GenBank/DDBJ whole genome shotgun (WGS) entry which is preliminary data.</text>
</comment>
<feature type="domain" description="Reverse transcriptase zinc-binding" evidence="3">
    <location>
        <begin position="848"/>
        <end position="940"/>
    </location>
</feature>
<evidence type="ECO:0000259" key="3">
    <source>
        <dbReference type="Pfam" id="PF13966"/>
    </source>
</evidence>
<dbReference type="GO" id="GO:0003676">
    <property type="term" value="F:nucleic acid binding"/>
    <property type="evidence" value="ECO:0007669"/>
    <property type="project" value="InterPro"/>
</dbReference>
<accession>A0A5B6WTK4</accession>
<dbReference type="Proteomes" id="UP000325315">
    <property type="component" value="Unassembled WGS sequence"/>
</dbReference>
<dbReference type="InterPro" id="IPR043502">
    <property type="entry name" value="DNA/RNA_pol_sf"/>
</dbReference>
<dbReference type="InterPro" id="IPR044730">
    <property type="entry name" value="RNase_H-like_dom_plant"/>
</dbReference>
<keyword evidence="4" id="KW-0548">Nucleotidyltransferase</keyword>
<dbReference type="CDD" id="cd01650">
    <property type="entry name" value="RT_nLTR_like"/>
    <property type="match status" value="1"/>
</dbReference>
<evidence type="ECO:0000259" key="2">
    <source>
        <dbReference type="Pfam" id="PF13456"/>
    </source>
</evidence>
<dbReference type="AlphaFoldDB" id="A0A5B6WTK4"/>
<dbReference type="GO" id="GO:0004523">
    <property type="term" value="F:RNA-DNA hybrid ribonuclease activity"/>
    <property type="evidence" value="ECO:0007669"/>
    <property type="project" value="InterPro"/>
</dbReference>
<dbReference type="CDD" id="cd06222">
    <property type="entry name" value="RNase_H_like"/>
    <property type="match status" value="1"/>
</dbReference>
<gene>
    <name evidence="4" type="ORF">EPI10_006785</name>
</gene>
<dbReference type="InterPro" id="IPR002156">
    <property type="entry name" value="RNaseH_domain"/>
</dbReference>
<evidence type="ECO:0000313" key="5">
    <source>
        <dbReference type="Proteomes" id="UP000325315"/>
    </source>
</evidence>
<dbReference type="SUPFAM" id="SSF53098">
    <property type="entry name" value="Ribonuclease H-like"/>
    <property type="match status" value="1"/>
</dbReference>
<dbReference type="PANTHER" id="PTHR33116">
    <property type="entry name" value="REVERSE TRANSCRIPTASE ZINC-BINDING DOMAIN-CONTAINING PROTEIN-RELATED-RELATED"/>
    <property type="match status" value="1"/>
</dbReference>
<dbReference type="InterPro" id="IPR036397">
    <property type="entry name" value="RNaseH_sf"/>
</dbReference>
<dbReference type="Gene3D" id="3.30.420.10">
    <property type="entry name" value="Ribonuclease H-like superfamily/Ribonuclease H"/>
    <property type="match status" value="1"/>
</dbReference>
<dbReference type="EMBL" id="SMMG02000002">
    <property type="protein sequence ID" value="KAA3484718.1"/>
    <property type="molecule type" value="Genomic_DNA"/>
</dbReference>
<sequence length="1192" mass="136419">MGTVRRRCGFDFGIEVEAEGSKGGLCLAWKKDLDVKLKSFSKWHIDVLIKEENVEEDWRFTGFYGSPYSKDKISVWDLLKRLAQESDYSWLVEGDFNEILYSFEKCGGIPRDSKRMEVFRETLVDCQLYDIGKLKLRLQDWSRTTRRNKEGLKKKLMKELEVLTGGIRDDDTMAKLLDTKIHLNMEIDKDEVYWEQRARQDWLKLGDKNTTFFHRCALTRKRANTISKLVTEEGKEIEEELGILNETSSFFQSLFKTKGEVDSGKALAGIERIIRREDNVILLTPYRAEDIEIALKGMGPTKAPGPDGFPALFFQRYWHIVGDDVIKFCLGILNENQIFGDLNYTDIVLIPKVPKPSHLVNFRPISLCSVIYKIVAKTIANRLQEVIDKSINKVQSAFVPGRLITDNVLLAYEILHTIKQKRVGKKGLMAVKLDMSKVYDRVEWKFIEEMMIKMGFASELVALISRCVTSAKYSVNINGRRGEFEGFSSLMRMARRNGLIKGIKACRQGPAVSHLLFADDCIIFGEASHIGAKEMKGILQDYEDCSGQCVNFSKSTVFFSPNTTEAVKDEVSRILGVRVATNPERYLGLPNMIGRRKKESFQNLLDKISKRIDGWSTRMLSQGGKEVFIKSVLQAIPTFAMSCFLLPNSLCQKMEGIFAKFWWQKGNGKKGIHWCQWRHLCRPKNEGGLGFRNMAQFNIALLAKQGWRFLENPYSLVSQVFKAKYFPKTDFLNSQLGNKTSYAWRSIWAARGILEKGLIWKVGSGDRISIVHDAWVPDLVSSRFLSSYLGSSDNKVAELINSQTREWKREVVEDTFGADEANKILRIPLALHPHEDFRVWRDDPSGVFSVKNTYKLLQNVDPSAYAIQLIYGNFYKKLWGMDLPKKIIITIWKVSWNYIPTRLNLSLKQLTSDASCPRCGLGVESLLHLFRDCSKSVSMWSELTEIQILYDQNLDFKQWLTSSVANFSLVSSRLFCVALWVIWGERNAWIHERKCRTGKEIADFVRNYITEIDRANTKIVNSPKVQRSWKHPPLSTLKINFDGAFDVQENLSASGVVVRNSEGSVIASKSILHEKVNSAFEAEALACREAVQLGMDLQTEEVIIEGDSLTVVKKCRNVLMDRSLIGSYIFDIQQMRSGFKRIRFEFISRSGNNLAHTIATMSLKNREEFYLEMGVSIYAEEKARDDSEREPD</sequence>
<dbReference type="Pfam" id="PF00078">
    <property type="entry name" value="RVT_1"/>
    <property type="match status" value="1"/>
</dbReference>
<dbReference type="InterPro" id="IPR000477">
    <property type="entry name" value="RT_dom"/>
</dbReference>
<keyword evidence="4" id="KW-0808">Transferase</keyword>
<name>A0A5B6WTK4_9ROSI</name>
<protein>
    <submittedName>
        <fullName evidence="4">Reverse transcriptase</fullName>
    </submittedName>
</protein>
<dbReference type="Gene3D" id="3.60.10.10">
    <property type="entry name" value="Endonuclease/exonuclease/phosphatase"/>
    <property type="match status" value="1"/>
</dbReference>
<evidence type="ECO:0000259" key="1">
    <source>
        <dbReference type="Pfam" id="PF00078"/>
    </source>
</evidence>
<dbReference type="Pfam" id="PF13966">
    <property type="entry name" value="zf-RVT"/>
    <property type="match status" value="1"/>
</dbReference>
<dbReference type="Pfam" id="PF13456">
    <property type="entry name" value="RVT_3"/>
    <property type="match status" value="1"/>
</dbReference>
<feature type="domain" description="RNase H type-1" evidence="2">
    <location>
        <begin position="1040"/>
        <end position="1161"/>
    </location>
</feature>
<dbReference type="SUPFAM" id="SSF56672">
    <property type="entry name" value="DNA/RNA polymerases"/>
    <property type="match status" value="1"/>
</dbReference>